<gene>
    <name evidence="2" type="ORF">FHR94_003866</name>
</gene>
<feature type="signal peptide" evidence="1">
    <location>
        <begin position="1"/>
        <end position="18"/>
    </location>
</feature>
<sequence>MKLILVASMALAAQPATAVDGNSSVLGLTAQLRNVFNAEAGDLSDHLIIHLGTRDQVTGSLAFRFSLAFLSTFFFPPLGPFLDAFGQHVMHLV</sequence>
<reference evidence="2 3" key="1">
    <citation type="submission" date="2020-08" db="EMBL/GenBank/DDBJ databases">
        <title>Genomic Encyclopedia of Type Strains, Phase III (KMG-III): the genomes of soil and plant-associated and newly described type strains.</title>
        <authorList>
            <person name="Whitman W."/>
        </authorList>
    </citation>
    <scope>NUCLEOTIDE SEQUENCE [LARGE SCALE GENOMIC DNA]</scope>
    <source>
        <strain evidence="2 3">CECT 7282</strain>
    </source>
</reference>
<evidence type="ECO:0000313" key="2">
    <source>
        <dbReference type="EMBL" id="MBB3192569.1"/>
    </source>
</evidence>
<dbReference type="EMBL" id="JACHXP010000037">
    <property type="protein sequence ID" value="MBB3192569.1"/>
    <property type="molecule type" value="Genomic_DNA"/>
</dbReference>
<comment type="caution">
    <text evidence="2">The sequence shown here is derived from an EMBL/GenBank/DDBJ whole genome shotgun (WGS) entry which is preliminary data.</text>
</comment>
<organism evidence="2 3">
    <name type="scientific">Halomonas cerina</name>
    <dbReference type="NCBI Taxonomy" id="447424"/>
    <lineage>
        <taxon>Bacteria</taxon>
        <taxon>Pseudomonadati</taxon>
        <taxon>Pseudomonadota</taxon>
        <taxon>Gammaproteobacteria</taxon>
        <taxon>Oceanospirillales</taxon>
        <taxon>Halomonadaceae</taxon>
        <taxon>Halomonas</taxon>
    </lineage>
</organism>
<evidence type="ECO:0000313" key="3">
    <source>
        <dbReference type="Proteomes" id="UP000547614"/>
    </source>
</evidence>
<feature type="chain" id="PRO_5032407047" evidence="1">
    <location>
        <begin position="19"/>
        <end position="93"/>
    </location>
</feature>
<proteinExistence type="predicted"/>
<accession>A0A839VGY4</accession>
<keyword evidence="1" id="KW-0732">Signal</keyword>
<dbReference type="Proteomes" id="UP000547614">
    <property type="component" value="Unassembled WGS sequence"/>
</dbReference>
<name>A0A839VGY4_9GAMM</name>
<dbReference type="AlphaFoldDB" id="A0A839VGY4"/>
<evidence type="ECO:0000256" key="1">
    <source>
        <dbReference type="SAM" id="SignalP"/>
    </source>
</evidence>
<keyword evidence="3" id="KW-1185">Reference proteome</keyword>
<protein>
    <submittedName>
        <fullName evidence="2">Uncharacterized protein</fullName>
    </submittedName>
</protein>